<feature type="compositionally biased region" description="Polar residues" evidence="1">
    <location>
        <begin position="670"/>
        <end position="680"/>
    </location>
</feature>
<feature type="compositionally biased region" description="Polar residues" evidence="1">
    <location>
        <begin position="724"/>
        <end position="740"/>
    </location>
</feature>
<feature type="region of interest" description="Disordered" evidence="1">
    <location>
        <begin position="171"/>
        <end position="480"/>
    </location>
</feature>
<feature type="compositionally biased region" description="Basic and acidic residues" evidence="1">
    <location>
        <begin position="793"/>
        <end position="808"/>
    </location>
</feature>
<feature type="compositionally biased region" description="Polar residues" evidence="1">
    <location>
        <begin position="202"/>
        <end position="211"/>
    </location>
</feature>
<feature type="compositionally biased region" description="Polar residues" evidence="1">
    <location>
        <begin position="925"/>
        <end position="948"/>
    </location>
</feature>
<feature type="compositionally biased region" description="Polar residues" evidence="1">
    <location>
        <begin position="435"/>
        <end position="465"/>
    </location>
</feature>
<protein>
    <submittedName>
        <fullName evidence="3">Ras guanine nucleotide exchange factor E-like</fullName>
    </submittedName>
</protein>
<feature type="region of interest" description="Disordered" evidence="1">
    <location>
        <begin position="641"/>
        <end position="836"/>
    </location>
</feature>
<gene>
    <name evidence="3" type="primary">LOC113466079</name>
</gene>
<proteinExistence type="predicted"/>
<dbReference type="KEGG" id="dci:113466079"/>
<feature type="compositionally biased region" description="Polar residues" evidence="1">
    <location>
        <begin position="405"/>
        <end position="416"/>
    </location>
</feature>
<feature type="compositionally biased region" description="Basic and acidic residues" evidence="1">
    <location>
        <begin position="258"/>
        <end position="272"/>
    </location>
</feature>
<feature type="compositionally biased region" description="Acidic residues" evidence="1">
    <location>
        <begin position="212"/>
        <end position="233"/>
    </location>
</feature>
<feature type="compositionally biased region" description="Basic and acidic residues" evidence="1">
    <location>
        <begin position="681"/>
        <end position="693"/>
    </location>
</feature>
<feature type="region of interest" description="Disordered" evidence="1">
    <location>
        <begin position="906"/>
        <end position="966"/>
    </location>
</feature>
<dbReference type="PaxDb" id="121845-A0A3Q0IL29"/>
<feature type="compositionally biased region" description="Basic and acidic residues" evidence="1">
    <location>
        <begin position="303"/>
        <end position="368"/>
    </location>
</feature>
<feature type="region of interest" description="Disordered" evidence="1">
    <location>
        <begin position="497"/>
        <end position="584"/>
    </location>
</feature>
<feature type="compositionally biased region" description="Polar residues" evidence="1">
    <location>
        <begin position="956"/>
        <end position="966"/>
    </location>
</feature>
<dbReference type="RefSeq" id="XP_026676986.1">
    <property type="nucleotide sequence ID" value="XM_026821185.1"/>
</dbReference>
<dbReference type="AlphaFoldDB" id="A0A3Q0IL29"/>
<feature type="compositionally biased region" description="Low complexity" evidence="1">
    <location>
        <begin position="906"/>
        <end position="922"/>
    </location>
</feature>
<feature type="compositionally biased region" description="Basic and acidic residues" evidence="1">
    <location>
        <begin position="417"/>
        <end position="433"/>
    </location>
</feature>
<accession>A0A3Q0IL29</accession>
<dbReference type="Proteomes" id="UP000079169">
    <property type="component" value="Unplaced"/>
</dbReference>
<feature type="compositionally biased region" description="Polar residues" evidence="1">
    <location>
        <begin position="821"/>
        <end position="831"/>
    </location>
</feature>
<feature type="compositionally biased region" description="Basic and acidic residues" evidence="1">
    <location>
        <begin position="387"/>
        <end position="404"/>
    </location>
</feature>
<evidence type="ECO:0000313" key="2">
    <source>
        <dbReference type="Proteomes" id="UP000079169"/>
    </source>
</evidence>
<organism evidence="2 3">
    <name type="scientific">Diaphorina citri</name>
    <name type="common">Asian citrus psyllid</name>
    <dbReference type="NCBI Taxonomy" id="121845"/>
    <lineage>
        <taxon>Eukaryota</taxon>
        <taxon>Metazoa</taxon>
        <taxon>Ecdysozoa</taxon>
        <taxon>Arthropoda</taxon>
        <taxon>Hexapoda</taxon>
        <taxon>Insecta</taxon>
        <taxon>Pterygota</taxon>
        <taxon>Neoptera</taxon>
        <taxon>Paraneoptera</taxon>
        <taxon>Hemiptera</taxon>
        <taxon>Sternorrhyncha</taxon>
        <taxon>Psylloidea</taxon>
        <taxon>Psyllidae</taxon>
        <taxon>Diaphorininae</taxon>
        <taxon>Diaphorina</taxon>
    </lineage>
</organism>
<feature type="compositionally biased region" description="Basic and acidic residues" evidence="1">
    <location>
        <begin position="279"/>
        <end position="290"/>
    </location>
</feature>
<sequence length="1008" mass="109933">MYIDSHTDNPSQYIGNEIGNVNTGLRNVSIEFAPQNVLNSQVDPFLADNHMGNVFNHSSNFSWNNFNICGTRDIFNMMYIDSHTDNPSQYIGNEMGNVNTGLRNMSIEFAPQNVLNSQVDPFLAEQIRAKNALPSDFVRANKPATGSPCERKVNAIETRKRSACRPSLCKIDEETDDEESSDGKSSVESGSESDRSPGSSDAYNSSLASDSNCEDLHDEEDENDLHDEEDENGDKELNLHRTNEENGNAIDEANSDGTYKDKVTEEKIRIDGKNSPVDEANRDGNHKDNNANENVEDQEEEVDPKMDNGKSESDKIGNELEPHLVKVQDHTDKIEPKLDKRPSQLDRVDPKLTQDGSGKKEPKPDKVLADINSLINKLKPGYLADTLGREKDATESDKTVKPDGNDSSSNATLSKTSDIKVDAQPEPSERGCETAKSNASCTSKDVRTTHNANEGNNECSLTTSPKESKKSVSREQPSLVSEIVNQNTVTTIFTPNVTILTKDPETVANKSTNPDTLCLSDPKQTGPNRTETSSQTDDSTPNLPSTANGAPDKPNGSPQGLTPQGTTPLVESPHGNTNKQTNKKCDVIETLMNGSDKKLDNLLETESSIDTLGSVSMRNYKISNSTEISETALSVAAVSDKSGAATSVGEKPRKKKSSLSRAFSFRKSHNVTASGCPSTERSSEKPAEKERSTTGKKIKNFILNKSGDKNKSTDSVRTKKPDDQLSNCSNQSVRGANNPATGGANDKLSNSSLVARLKNAGKGGDDRKTDPVGTSASQSGTNGHCEQSTRNQDVCRQERNPKAKHDEASSQNQENVHDQTNESSNDTNAEASNVKVKQDALQRKIAELREQKQVIVEKRMKLFPNKCRDHTKSELARKLFYEYEEAIETIDELIEYKANAIWELGNGSDNSRSNGNTNSGPNAAYDTNSRLANIGSKANPNSGSNTGGYANDEHGGQSSKGSYLENNLVKNTPDQCTTKLNNQYITNVGETCHNKHCNMSEPSQNSGF</sequence>
<feature type="compositionally biased region" description="Basic and acidic residues" evidence="1">
    <location>
        <begin position="706"/>
        <end position="723"/>
    </location>
</feature>
<evidence type="ECO:0000313" key="3">
    <source>
        <dbReference type="RefSeq" id="XP_026676986.1"/>
    </source>
</evidence>
<feature type="compositionally biased region" description="Basic residues" evidence="1">
    <location>
        <begin position="652"/>
        <end position="669"/>
    </location>
</feature>
<feature type="compositionally biased region" description="Polar residues" evidence="1">
    <location>
        <begin position="556"/>
        <end position="580"/>
    </location>
</feature>
<dbReference type="GeneID" id="113466079"/>
<feature type="compositionally biased region" description="Basic and acidic residues" evidence="1">
    <location>
        <begin position="234"/>
        <end position="244"/>
    </location>
</feature>
<name>A0A3Q0IL29_DIACI</name>
<feature type="compositionally biased region" description="Polar residues" evidence="1">
    <location>
        <begin position="772"/>
        <end position="792"/>
    </location>
</feature>
<keyword evidence="2" id="KW-1185">Reference proteome</keyword>
<reference evidence="3" key="1">
    <citation type="submission" date="2025-08" db="UniProtKB">
        <authorList>
            <consortium name="RefSeq"/>
        </authorList>
    </citation>
    <scope>IDENTIFICATION</scope>
</reference>
<feature type="compositionally biased region" description="Low complexity" evidence="1">
    <location>
        <begin position="183"/>
        <end position="201"/>
    </location>
</feature>
<feature type="compositionally biased region" description="Polar residues" evidence="1">
    <location>
        <begin position="522"/>
        <end position="548"/>
    </location>
</feature>
<evidence type="ECO:0000256" key="1">
    <source>
        <dbReference type="SAM" id="MobiDB-lite"/>
    </source>
</evidence>